<name>A0A3M2M450_9ACTN</name>
<keyword evidence="2" id="KW-1185">Reference proteome</keyword>
<dbReference type="Proteomes" id="UP000278673">
    <property type="component" value="Unassembled WGS sequence"/>
</dbReference>
<evidence type="ECO:0000313" key="1">
    <source>
        <dbReference type="EMBL" id="RMI44447.1"/>
    </source>
</evidence>
<organism evidence="1 2">
    <name type="scientific">Streptomyces triticirhizae</name>
    <dbReference type="NCBI Taxonomy" id="2483353"/>
    <lineage>
        <taxon>Bacteria</taxon>
        <taxon>Bacillati</taxon>
        <taxon>Actinomycetota</taxon>
        <taxon>Actinomycetes</taxon>
        <taxon>Kitasatosporales</taxon>
        <taxon>Streptomycetaceae</taxon>
        <taxon>Streptomyces</taxon>
    </lineage>
</organism>
<sequence>MTPDAPSPRVDSLLPVELTRDAFRCLATQGQLGQCDPDRAAALTDRIRGLTADQDRAAALVDALLVFSVGLAMTASDGREEVEELLDLMAVYTMRETGPGAPGTMEA</sequence>
<accession>A0A3M2M450</accession>
<dbReference type="AlphaFoldDB" id="A0A3M2M450"/>
<evidence type="ECO:0000313" key="2">
    <source>
        <dbReference type="Proteomes" id="UP000278673"/>
    </source>
</evidence>
<gene>
    <name evidence="1" type="ORF">EBN88_05450</name>
</gene>
<proteinExistence type="predicted"/>
<protein>
    <submittedName>
        <fullName evidence="1">Uncharacterized protein</fullName>
    </submittedName>
</protein>
<comment type="caution">
    <text evidence="1">The sequence shown here is derived from an EMBL/GenBank/DDBJ whole genome shotgun (WGS) entry which is preliminary data.</text>
</comment>
<reference evidence="1 2" key="1">
    <citation type="submission" date="2018-10" db="EMBL/GenBank/DDBJ databases">
        <title>Isolation, diversity and antifungal activity of actinobacteria from wheat.</title>
        <authorList>
            <person name="Han C."/>
        </authorList>
    </citation>
    <scope>NUCLEOTIDE SEQUENCE [LARGE SCALE GENOMIC DNA]</scope>
    <source>
        <strain evidence="1 2">NEAU-YY642</strain>
    </source>
</reference>
<dbReference type="EMBL" id="RFFJ01000016">
    <property type="protein sequence ID" value="RMI44447.1"/>
    <property type="molecule type" value="Genomic_DNA"/>
</dbReference>